<dbReference type="EMBL" id="CALNXI010000755">
    <property type="protein sequence ID" value="CAH3044148.1"/>
    <property type="molecule type" value="Genomic_DNA"/>
</dbReference>
<evidence type="ECO:0000313" key="3">
    <source>
        <dbReference type="Proteomes" id="UP001159427"/>
    </source>
</evidence>
<accession>A0ABN8N676</accession>
<dbReference type="InterPro" id="IPR036691">
    <property type="entry name" value="Endo/exonu/phosph_ase_sf"/>
</dbReference>
<dbReference type="SUPFAM" id="SSF56219">
    <property type="entry name" value="DNase I-like"/>
    <property type="match status" value="1"/>
</dbReference>
<evidence type="ECO:0000313" key="2">
    <source>
        <dbReference type="EMBL" id="CAH3044148.1"/>
    </source>
</evidence>
<reference evidence="2 3" key="1">
    <citation type="submission" date="2022-05" db="EMBL/GenBank/DDBJ databases">
        <authorList>
            <consortium name="Genoscope - CEA"/>
            <person name="William W."/>
        </authorList>
    </citation>
    <scope>NUCLEOTIDE SEQUENCE [LARGE SCALE GENOMIC DNA]</scope>
</reference>
<comment type="caution">
    <text evidence="2">The sequence shown here is derived from an EMBL/GenBank/DDBJ whole genome shotgun (WGS) entry which is preliminary data.</text>
</comment>
<keyword evidence="3" id="KW-1185">Reference proteome</keyword>
<feature type="coiled-coil region" evidence="1">
    <location>
        <begin position="40"/>
        <end position="74"/>
    </location>
</feature>
<name>A0ABN8N676_9CNID</name>
<sequence length="383" mass="44591">MKEEIDMLKSNIKGVEKSVDEIWATIEDMKEATKALKDSKTVQEDEMQELRALLTKTKAELKEERDKVIELEDYTRRENLKFHNIPESEEEGVNHSPKQVILSILQKELQMDKNKHRPIIARFVCREDRDQVFAKKKGIKESIWFKDAYITADYAKAIQDERRKLIKAMFQAKEQGSEAKVVGRYLYIGELKSKLSPGDPLLDKKGGASTKRKSVISCVEDFKSKLDLVDIWRSKNPDAKSFTWSQKSPPVFCRLDYWSISNNLSDFVELTEIIPAVRTDHDAISLELGKLENELKGPGNWKMNCSLLDDEDYEEDIARMIPLWIAEGQKEFTDNRMIWDWIKYNIRAHAIQYSKRKAKERGEKELDLQEELTKAKSKLENNP</sequence>
<dbReference type="Proteomes" id="UP001159427">
    <property type="component" value="Unassembled WGS sequence"/>
</dbReference>
<feature type="non-terminal residue" evidence="2">
    <location>
        <position position="383"/>
    </location>
</feature>
<gene>
    <name evidence="2" type="ORF">PEVE_00040770</name>
</gene>
<keyword evidence="1" id="KW-0175">Coiled coil</keyword>
<protein>
    <submittedName>
        <fullName evidence="2">Uncharacterized protein</fullName>
    </submittedName>
</protein>
<evidence type="ECO:0000256" key="1">
    <source>
        <dbReference type="SAM" id="Coils"/>
    </source>
</evidence>
<organism evidence="2 3">
    <name type="scientific">Porites evermanni</name>
    <dbReference type="NCBI Taxonomy" id="104178"/>
    <lineage>
        <taxon>Eukaryota</taxon>
        <taxon>Metazoa</taxon>
        <taxon>Cnidaria</taxon>
        <taxon>Anthozoa</taxon>
        <taxon>Hexacorallia</taxon>
        <taxon>Scleractinia</taxon>
        <taxon>Fungiina</taxon>
        <taxon>Poritidae</taxon>
        <taxon>Porites</taxon>
    </lineage>
</organism>
<dbReference type="Gene3D" id="3.60.10.10">
    <property type="entry name" value="Endonuclease/exonuclease/phosphatase"/>
    <property type="match status" value="1"/>
</dbReference>
<proteinExistence type="predicted"/>